<dbReference type="Gene3D" id="3.30.70.330">
    <property type="match status" value="1"/>
</dbReference>
<protein>
    <recommendedName>
        <fullName evidence="3">RRM domain-containing protein</fullName>
    </recommendedName>
</protein>
<proteinExistence type="predicted"/>
<keyword evidence="2" id="KW-1185">Reference proteome</keyword>
<accession>A0ABR2PZP8</accession>
<sequence>MRCQLGGVHLYQERSLLLHNQSRRATYNNNEEQVRVPFSGSARRHRSGFNVFVNFVSKRIHPFALSEAFSVYGRVVDVFISFNNPKRLKSMSTFVFIWFALMVEVEKDVRLGNNRRMNGFVIKVFLEKKHWLEWFNT</sequence>
<evidence type="ECO:0008006" key="3">
    <source>
        <dbReference type="Google" id="ProtNLM"/>
    </source>
</evidence>
<name>A0ABR2PZP8_9ROSI</name>
<dbReference type="InterPro" id="IPR035979">
    <property type="entry name" value="RBD_domain_sf"/>
</dbReference>
<dbReference type="Proteomes" id="UP001396334">
    <property type="component" value="Unassembled WGS sequence"/>
</dbReference>
<comment type="caution">
    <text evidence="1">The sequence shown here is derived from an EMBL/GenBank/DDBJ whole genome shotgun (WGS) entry which is preliminary data.</text>
</comment>
<evidence type="ECO:0000313" key="2">
    <source>
        <dbReference type="Proteomes" id="UP001396334"/>
    </source>
</evidence>
<dbReference type="InterPro" id="IPR012677">
    <property type="entry name" value="Nucleotide-bd_a/b_plait_sf"/>
</dbReference>
<gene>
    <name evidence="1" type="ORF">V6N11_007956</name>
</gene>
<evidence type="ECO:0000313" key="1">
    <source>
        <dbReference type="EMBL" id="KAK8993736.1"/>
    </source>
</evidence>
<dbReference type="EMBL" id="JBBPBN010000048">
    <property type="protein sequence ID" value="KAK8993736.1"/>
    <property type="molecule type" value="Genomic_DNA"/>
</dbReference>
<organism evidence="1 2">
    <name type="scientific">Hibiscus sabdariffa</name>
    <name type="common">roselle</name>
    <dbReference type="NCBI Taxonomy" id="183260"/>
    <lineage>
        <taxon>Eukaryota</taxon>
        <taxon>Viridiplantae</taxon>
        <taxon>Streptophyta</taxon>
        <taxon>Embryophyta</taxon>
        <taxon>Tracheophyta</taxon>
        <taxon>Spermatophyta</taxon>
        <taxon>Magnoliopsida</taxon>
        <taxon>eudicotyledons</taxon>
        <taxon>Gunneridae</taxon>
        <taxon>Pentapetalae</taxon>
        <taxon>rosids</taxon>
        <taxon>malvids</taxon>
        <taxon>Malvales</taxon>
        <taxon>Malvaceae</taxon>
        <taxon>Malvoideae</taxon>
        <taxon>Hibiscus</taxon>
    </lineage>
</organism>
<dbReference type="SUPFAM" id="SSF54928">
    <property type="entry name" value="RNA-binding domain, RBD"/>
    <property type="match status" value="1"/>
</dbReference>
<reference evidence="1 2" key="1">
    <citation type="journal article" date="2024" name="G3 (Bethesda)">
        <title>Genome assembly of Hibiscus sabdariffa L. provides insights into metabolisms of medicinal natural products.</title>
        <authorList>
            <person name="Kim T."/>
        </authorList>
    </citation>
    <scope>NUCLEOTIDE SEQUENCE [LARGE SCALE GENOMIC DNA]</scope>
    <source>
        <strain evidence="1">TK-2024</strain>
        <tissue evidence="1">Old leaves</tissue>
    </source>
</reference>
<dbReference type="CDD" id="cd00590">
    <property type="entry name" value="RRM_SF"/>
    <property type="match status" value="1"/>
</dbReference>